<evidence type="ECO:0000256" key="1">
    <source>
        <dbReference type="ARBA" id="ARBA00004418"/>
    </source>
</evidence>
<protein>
    <submittedName>
        <fullName evidence="5">C4-dicarboxylate ABC transporter</fullName>
    </submittedName>
</protein>
<name>A0A2K9ENM1_9RHOB</name>
<dbReference type="CDD" id="cd13665">
    <property type="entry name" value="PBP2_TRAP_Dctp3_4"/>
    <property type="match status" value="1"/>
</dbReference>
<feature type="signal peptide" evidence="4">
    <location>
        <begin position="1"/>
        <end position="19"/>
    </location>
</feature>
<keyword evidence="2 4" id="KW-0732">Signal</keyword>
<dbReference type="Gene3D" id="3.40.190.170">
    <property type="entry name" value="Bacterial extracellular solute-binding protein, family 7"/>
    <property type="match status" value="1"/>
</dbReference>
<evidence type="ECO:0000256" key="3">
    <source>
        <dbReference type="ARBA" id="ARBA00022764"/>
    </source>
</evidence>
<dbReference type="PANTHER" id="PTHR33376:SF15">
    <property type="entry name" value="BLL6794 PROTEIN"/>
    <property type="match status" value="1"/>
</dbReference>
<dbReference type="OrthoDB" id="7822595at2"/>
<dbReference type="KEGG" id="paro:CUV01_18295"/>
<comment type="subcellular location">
    <subcellularLocation>
        <location evidence="1">Periplasm</location>
    </subcellularLocation>
</comment>
<keyword evidence="6" id="KW-1185">Reference proteome</keyword>
<evidence type="ECO:0000256" key="2">
    <source>
        <dbReference type="ARBA" id="ARBA00022729"/>
    </source>
</evidence>
<proteinExistence type="predicted"/>
<organism evidence="5 6">
    <name type="scientific">Paracoccus tegillarcae</name>
    <dbReference type="NCBI Taxonomy" id="1529068"/>
    <lineage>
        <taxon>Bacteria</taxon>
        <taxon>Pseudomonadati</taxon>
        <taxon>Pseudomonadota</taxon>
        <taxon>Alphaproteobacteria</taxon>
        <taxon>Rhodobacterales</taxon>
        <taxon>Paracoccaceae</taxon>
        <taxon>Paracoccus</taxon>
    </lineage>
</organism>
<keyword evidence="3" id="KW-0574">Periplasm</keyword>
<reference evidence="5 6" key="1">
    <citation type="submission" date="2017-12" db="EMBL/GenBank/DDBJ databases">
        <authorList>
            <person name="Hurst M.R.H."/>
        </authorList>
    </citation>
    <scope>NUCLEOTIDE SEQUENCE [LARGE SCALE GENOMIC DNA]</scope>
    <source>
        <strain evidence="5 6">BM15</strain>
    </source>
</reference>
<evidence type="ECO:0000313" key="5">
    <source>
        <dbReference type="EMBL" id="AUH35067.1"/>
    </source>
</evidence>
<dbReference type="Proteomes" id="UP000233742">
    <property type="component" value="Chromosome"/>
</dbReference>
<accession>A0A2K9ENM1</accession>
<dbReference type="EMBL" id="CP025408">
    <property type="protein sequence ID" value="AUH35067.1"/>
    <property type="molecule type" value="Genomic_DNA"/>
</dbReference>
<dbReference type="InterPro" id="IPR018389">
    <property type="entry name" value="DctP_fam"/>
</dbReference>
<dbReference type="RefSeq" id="WP_101461727.1">
    <property type="nucleotide sequence ID" value="NZ_CP025408.1"/>
</dbReference>
<dbReference type="InterPro" id="IPR038404">
    <property type="entry name" value="TRAP_DctP_sf"/>
</dbReference>
<dbReference type="GO" id="GO:0055085">
    <property type="term" value="P:transmembrane transport"/>
    <property type="evidence" value="ECO:0007669"/>
    <property type="project" value="InterPro"/>
</dbReference>
<feature type="chain" id="PRO_5014817362" evidence="4">
    <location>
        <begin position="20"/>
        <end position="341"/>
    </location>
</feature>
<evidence type="ECO:0000256" key="4">
    <source>
        <dbReference type="SAM" id="SignalP"/>
    </source>
</evidence>
<dbReference type="AlphaFoldDB" id="A0A2K9ENM1"/>
<evidence type="ECO:0000313" key="6">
    <source>
        <dbReference type="Proteomes" id="UP000233742"/>
    </source>
</evidence>
<dbReference type="PANTHER" id="PTHR33376">
    <property type="match status" value="1"/>
</dbReference>
<gene>
    <name evidence="5" type="ORF">CUV01_18295</name>
</gene>
<dbReference type="GO" id="GO:0042597">
    <property type="term" value="C:periplasmic space"/>
    <property type="evidence" value="ECO:0007669"/>
    <property type="project" value="UniProtKB-SubCell"/>
</dbReference>
<dbReference type="Pfam" id="PF03480">
    <property type="entry name" value="DctP"/>
    <property type="match status" value="1"/>
</dbReference>
<dbReference type="NCBIfam" id="NF037995">
    <property type="entry name" value="TRAP_S1"/>
    <property type="match status" value="1"/>
</dbReference>
<sequence>MTLNRWIGAILLMASPAAAQDVTLKLHHFLPETSFVPAQILTPWAERIEARSEGRIKVEAYPSMALGGKPADLIEQAADGVVDVVWTLPGYTPGRFPRTEVVELPFMSADAGATSAALWSMAEGWQDSDFRDVHLLGIWVHGPGVIHSAKPVTTLEDMAGMKLRAPSRAASMLLEKAGAAPIGMPAPAVPEALSKGVIDGAMFPWEVTSSVRVGEFVNNHTEFQGRAVYTAVLMLAMNKGVYDDLPDDLKAVIDAESGAAFSADAGRVQQTGDQPPRDQSLADGANVITVSDAEAARWHDLGQQVITDWSAAAADFDGAALVEQARAAIAAEEQKAGIQPE</sequence>